<protein>
    <submittedName>
        <fullName evidence="1">Uncharacterized protein</fullName>
    </submittedName>
</protein>
<dbReference type="AlphaFoldDB" id="A0AA36IZ80"/>
<organism evidence="1 2">
    <name type="scientific">Effrenium voratum</name>
    <dbReference type="NCBI Taxonomy" id="2562239"/>
    <lineage>
        <taxon>Eukaryota</taxon>
        <taxon>Sar</taxon>
        <taxon>Alveolata</taxon>
        <taxon>Dinophyceae</taxon>
        <taxon>Suessiales</taxon>
        <taxon>Symbiodiniaceae</taxon>
        <taxon>Effrenium</taxon>
    </lineage>
</organism>
<dbReference type="EMBL" id="CAUJNA010003222">
    <property type="protein sequence ID" value="CAJ1396209.1"/>
    <property type="molecule type" value="Genomic_DNA"/>
</dbReference>
<gene>
    <name evidence="1" type="ORF">EVOR1521_LOCUS20480</name>
</gene>
<dbReference type="Proteomes" id="UP001178507">
    <property type="component" value="Unassembled WGS sequence"/>
</dbReference>
<accession>A0AA36IZ80</accession>
<evidence type="ECO:0000313" key="1">
    <source>
        <dbReference type="EMBL" id="CAJ1396209.1"/>
    </source>
</evidence>
<proteinExistence type="predicted"/>
<evidence type="ECO:0000313" key="2">
    <source>
        <dbReference type="Proteomes" id="UP001178507"/>
    </source>
</evidence>
<keyword evidence="2" id="KW-1185">Reference proteome</keyword>
<sequence length="56" mass="6023">MTTSGSSPYKLICSKTAVDASKFSTLLKQELLSFEEVDFSECNLTGDSAKGDTLKV</sequence>
<reference evidence="1" key="1">
    <citation type="submission" date="2023-08" db="EMBL/GenBank/DDBJ databases">
        <authorList>
            <person name="Chen Y."/>
            <person name="Shah S."/>
            <person name="Dougan E. K."/>
            <person name="Thang M."/>
            <person name="Chan C."/>
        </authorList>
    </citation>
    <scope>NUCLEOTIDE SEQUENCE</scope>
</reference>
<comment type="caution">
    <text evidence="1">The sequence shown here is derived from an EMBL/GenBank/DDBJ whole genome shotgun (WGS) entry which is preliminary data.</text>
</comment>
<name>A0AA36IZ80_9DINO</name>
<feature type="non-terminal residue" evidence="1">
    <location>
        <position position="56"/>
    </location>
</feature>